<proteinExistence type="predicted"/>
<dbReference type="Proteomes" id="UP001642405">
    <property type="component" value="Unassembled WGS sequence"/>
</dbReference>
<dbReference type="PANTHER" id="PTHR39175:SF1">
    <property type="entry name" value="FAMILY PROTEIN, PUTATIVE (AFU_ORTHOLOGUE AFUA_3G15060)-RELATED"/>
    <property type="match status" value="1"/>
</dbReference>
<evidence type="ECO:0000313" key="3">
    <source>
        <dbReference type="Proteomes" id="UP001642405"/>
    </source>
</evidence>
<accession>A0ABP0C487</accession>
<protein>
    <recommendedName>
        <fullName evidence="4">Glyoxalase family protein</fullName>
    </recommendedName>
</protein>
<dbReference type="SUPFAM" id="SSF54593">
    <property type="entry name" value="Glyoxalase/Bleomycin resistance protein/Dihydroxybiphenyl dioxygenase"/>
    <property type="match status" value="1"/>
</dbReference>
<name>A0ABP0C487_9PEZI</name>
<organism evidence="2 3">
    <name type="scientific">Sporothrix curviconia</name>
    <dbReference type="NCBI Taxonomy" id="1260050"/>
    <lineage>
        <taxon>Eukaryota</taxon>
        <taxon>Fungi</taxon>
        <taxon>Dikarya</taxon>
        <taxon>Ascomycota</taxon>
        <taxon>Pezizomycotina</taxon>
        <taxon>Sordariomycetes</taxon>
        <taxon>Sordariomycetidae</taxon>
        <taxon>Ophiostomatales</taxon>
        <taxon>Ophiostomataceae</taxon>
        <taxon>Sporothrix</taxon>
    </lineage>
</organism>
<dbReference type="PANTHER" id="PTHR39175">
    <property type="entry name" value="FAMILY PROTEIN, PUTATIVE (AFU_ORTHOLOGUE AFUA_3G15060)-RELATED"/>
    <property type="match status" value="1"/>
</dbReference>
<evidence type="ECO:0000313" key="2">
    <source>
        <dbReference type="EMBL" id="CAK7226485.1"/>
    </source>
</evidence>
<gene>
    <name evidence="2" type="ORF">SCUCBS95973_006215</name>
</gene>
<evidence type="ECO:0000256" key="1">
    <source>
        <dbReference type="SAM" id="MobiDB-lite"/>
    </source>
</evidence>
<dbReference type="Gene3D" id="3.10.180.10">
    <property type="entry name" value="2,3-Dihydroxybiphenyl 1,2-Dioxygenase, domain 1"/>
    <property type="match status" value="1"/>
</dbReference>
<dbReference type="InterPro" id="IPR029068">
    <property type="entry name" value="Glyas_Bleomycin-R_OHBP_Dase"/>
</dbReference>
<evidence type="ECO:0008006" key="4">
    <source>
        <dbReference type="Google" id="ProtNLM"/>
    </source>
</evidence>
<sequence length="145" mass="15581">MALITGIAHVNLVVPRDTLDAARAFYGETLGFTSVPVPALQRGTLAWFNIGDGPHPQQVHIAFGRDFDFTGEATASSRHPCFQVPSAETLLALQKRVWAHHEAGGSGAPRACDQPGGESSGAKGVEYPTRFFARDYAGNRLEFSL</sequence>
<dbReference type="EMBL" id="CAWUHB010000036">
    <property type="protein sequence ID" value="CAK7226485.1"/>
    <property type="molecule type" value="Genomic_DNA"/>
</dbReference>
<feature type="region of interest" description="Disordered" evidence="1">
    <location>
        <begin position="104"/>
        <end position="124"/>
    </location>
</feature>
<keyword evidence="3" id="KW-1185">Reference proteome</keyword>
<comment type="caution">
    <text evidence="2">The sequence shown here is derived from an EMBL/GenBank/DDBJ whole genome shotgun (WGS) entry which is preliminary data.</text>
</comment>
<reference evidence="2 3" key="1">
    <citation type="submission" date="2024-01" db="EMBL/GenBank/DDBJ databases">
        <authorList>
            <person name="Allen C."/>
            <person name="Tagirdzhanova G."/>
        </authorList>
    </citation>
    <scope>NUCLEOTIDE SEQUENCE [LARGE SCALE GENOMIC DNA]</scope>
</reference>